<accession>A0AAW1V6U3</accession>
<dbReference type="PANTHER" id="PTHR48287">
    <property type="entry name" value="ARM REPEAT SUPERFAMILY PROTEIN"/>
    <property type="match status" value="1"/>
</dbReference>
<dbReference type="AlphaFoldDB" id="A0AAW1V6U3"/>
<dbReference type="InterPro" id="IPR016024">
    <property type="entry name" value="ARM-type_fold"/>
</dbReference>
<keyword evidence="3" id="KW-1185">Reference proteome</keyword>
<evidence type="ECO:0000313" key="2">
    <source>
        <dbReference type="EMBL" id="KAK9890843.1"/>
    </source>
</evidence>
<dbReference type="Proteomes" id="UP001431783">
    <property type="component" value="Unassembled WGS sequence"/>
</dbReference>
<name>A0AAW1V6U3_9CUCU</name>
<protein>
    <recommendedName>
        <fullName evidence="4">RRP12-like protein</fullName>
    </recommendedName>
</protein>
<feature type="region of interest" description="Disordered" evidence="1">
    <location>
        <begin position="213"/>
        <end position="235"/>
    </location>
</feature>
<sequence length="482" mass="53787">MTSAAISSKAARLRCFHYLLKAQPQLDKDSKLIKNMIPEIVLACKDINEKCRSTAYQVLQTIGDRLIHQDQGEDLIHMLVIGLAGTSQMISCTILAFASLLHHFSGAIGQDNINKLMQTVTTLMSSPTNEVVASCLAFIKVYITSLPNTFIGASLSVIVQSLSSMTEHCKRHFRLKTRGILERLVRKFGPENISPFIPAEDTVMHKRLRNLRKLNSRKKKQKEQSKNMDSDDDDEFILNAKPKSVEEILADSDSDFEDMETDEPKVKTKKIETWIKEDPESIIDFNDPTVNRKITASKPGHNPIEANMKKKETNRGFKTSSDGKLIIKDDSSDDETEKKKDKISFNLSDSDDDSVETLPLTNRKRKRSSASSVKSGISATSSKAFSVKSGISATSSKASKYKTGGVGIHRKVGSAYGETTAAEYRSKKAKGDVKKKNKLDPYAYLPLQRTTLNKRKKKKAISQFKNIVRAVKKGASVKKHRK</sequence>
<feature type="compositionally biased region" description="Low complexity" evidence="1">
    <location>
        <begin position="369"/>
        <end position="383"/>
    </location>
</feature>
<feature type="region of interest" description="Disordered" evidence="1">
    <location>
        <begin position="291"/>
        <end position="389"/>
    </location>
</feature>
<feature type="compositionally biased region" description="Basic and acidic residues" evidence="1">
    <location>
        <begin position="325"/>
        <end position="343"/>
    </location>
</feature>
<dbReference type="InterPro" id="IPR052087">
    <property type="entry name" value="RRP12"/>
</dbReference>
<dbReference type="Gene3D" id="1.25.10.10">
    <property type="entry name" value="Leucine-rich Repeat Variant"/>
    <property type="match status" value="1"/>
</dbReference>
<evidence type="ECO:0008006" key="4">
    <source>
        <dbReference type="Google" id="ProtNLM"/>
    </source>
</evidence>
<organism evidence="2 3">
    <name type="scientific">Henosepilachna vigintioctopunctata</name>
    <dbReference type="NCBI Taxonomy" id="420089"/>
    <lineage>
        <taxon>Eukaryota</taxon>
        <taxon>Metazoa</taxon>
        <taxon>Ecdysozoa</taxon>
        <taxon>Arthropoda</taxon>
        <taxon>Hexapoda</taxon>
        <taxon>Insecta</taxon>
        <taxon>Pterygota</taxon>
        <taxon>Neoptera</taxon>
        <taxon>Endopterygota</taxon>
        <taxon>Coleoptera</taxon>
        <taxon>Polyphaga</taxon>
        <taxon>Cucujiformia</taxon>
        <taxon>Coccinelloidea</taxon>
        <taxon>Coccinellidae</taxon>
        <taxon>Epilachninae</taxon>
        <taxon>Epilachnini</taxon>
        <taxon>Henosepilachna</taxon>
    </lineage>
</organism>
<dbReference type="InterPro" id="IPR011989">
    <property type="entry name" value="ARM-like"/>
</dbReference>
<proteinExistence type="predicted"/>
<evidence type="ECO:0000256" key="1">
    <source>
        <dbReference type="SAM" id="MobiDB-lite"/>
    </source>
</evidence>
<reference evidence="2 3" key="1">
    <citation type="submission" date="2023-03" db="EMBL/GenBank/DDBJ databases">
        <title>Genome insight into feeding habits of ladybird beetles.</title>
        <authorList>
            <person name="Li H.-S."/>
            <person name="Huang Y.-H."/>
            <person name="Pang H."/>
        </authorList>
    </citation>
    <scope>NUCLEOTIDE SEQUENCE [LARGE SCALE GENOMIC DNA]</scope>
    <source>
        <strain evidence="2">SYSU_2023b</strain>
        <tissue evidence="2">Whole body</tissue>
    </source>
</reference>
<dbReference type="PANTHER" id="PTHR48287:SF1">
    <property type="entry name" value="ARM REPEAT SUPERFAMILY PROTEIN"/>
    <property type="match status" value="1"/>
</dbReference>
<dbReference type="SUPFAM" id="SSF48371">
    <property type="entry name" value="ARM repeat"/>
    <property type="match status" value="1"/>
</dbReference>
<dbReference type="EMBL" id="JARQZJ010000126">
    <property type="protein sequence ID" value="KAK9890843.1"/>
    <property type="molecule type" value="Genomic_DNA"/>
</dbReference>
<gene>
    <name evidence="2" type="ORF">WA026_012189</name>
</gene>
<comment type="caution">
    <text evidence="2">The sequence shown here is derived from an EMBL/GenBank/DDBJ whole genome shotgun (WGS) entry which is preliminary data.</text>
</comment>
<evidence type="ECO:0000313" key="3">
    <source>
        <dbReference type="Proteomes" id="UP001431783"/>
    </source>
</evidence>